<comment type="caution">
    <text evidence="1">The sequence shown here is derived from an EMBL/GenBank/DDBJ whole genome shotgun (WGS) entry which is preliminary data.</text>
</comment>
<evidence type="ECO:0000313" key="1">
    <source>
        <dbReference type="EMBL" id="KAG5647395.1"/>
    </source>
</evidence>
<proteinExistence type="predicted"/>
<reference evidence="1" key="1">
    <citation type="submission" date="2020-07" db="EMBL/GenBank/DDBJ databases">
        <authorList>
            <person name="Nieuwenhuis M."/>
            <person name="Van De Peppel L.J.J."/>
        </authorList>
    </citation>
    <scope>NUCLEOTIDE SEQUENCE</scope>
    <source>
        <strain evidence="1">AP01</strain>
        <tissue evidence="1">Mycelium</tissue>
    </source>
</reference>
<keyword evidence="2" id="KW-1185">Reference proteome</keyword>
<dbReference type="Proteomes" id="UP000775547">
    <property type="component" value="Unassembled WGS sequence"/>
</dbReference>
<gene>
    <name evidence="1" type="ORF">DXG03_000465</name>
</gene>
<protein>
    <submittedName>
        <fullName evidence="1">Uncharacterized protein</fullName>
    </submittedName>
</protein>
<dbReference type="EMBL" id="JABCKV010000010">
    <property type="protein sequence ID" value="KAG5647395.1"/>
    <property type="molecule type" value="Genomic_DNA"/>
</dbReference>
<reference evidence="1" key="2">
    <citation type="submission" date="2021-10" db="EMBL/GenBank/DDBJ databases">
        <title>Phylogenomics reveals ancestral predisposition of the termite-cultivated fungus Termitomyces towards a domesticated lifestyle.</title>
        <authorList>
            <person name="Auxier B."/>
            <person name="Grum-Grzhimaylo A."/>
            <person name="Cardenas M.E."/>
            <person name="Lodge J.D."/>
            <person name="Laessoe T."/>
            <person name="Pedersen O."/>
            <person name="Smith M.E."/>
            <person name="Kuyper T.W."/>
            <person name="Franco-Molano E.A."/>
            <person name="Baroni T.J."/>
            <person name="Aanen D.K."/>
        </authorList>
    </citation>
    <scope>NUCLEOTIDE SEQUENCE</scope>
    <source>
        <strain evidence="1">AP01</strain>
        <tissue evidence="1">Mycelium</tissue>
    </source>
</reference>
<accession>A0A9P7GHG7</accession>
<dbReference type="OrthoDB" id="4584900at2759"/>
<sequence length="63" mass="6820">MPQWTLDGNTYKLTPQWINTDGSSPVTYLGLGNNNVLILTGDIGKFVSAAGSTNWVTLYFVPA</sequence>
<dbReference type="AlphaFoldDB" id="A0A9P7GHG7"/>
<name>A0A9P7GHG7_9AGAR</name>
<organism evidence="1 2">
    <name type="scientific">Asterophora parasitica</name>
    <dbReference type="NCBI Taxonomy" id="117018"/>
    <lineage>
        <taxon>Eukaryota</taxon>
        <taxon>Fungi</taxon>
        <taxon>Dikarya</taxon>
        <taxon>Basidiomycota</taxon>
        <taxon>Agaricomycotina</taxon>
        <taxon>Agaricomycetes</taxon>
        <taxon>Agaricomycetidae</taxon>
        <taxon>Agaricales</taxon>
        <taxon>Tricholomatineae</taxon>
        <taxon>Lyophyllaceae</taxon>
        <taxon>Asterophora</taxon>
    </lineage>
</organism>
<evidence type="ECO:0000313" key="2">
    <source>
        <dbReference type="Proteomes" id="UP000775547"/>
    </source>
</evidence>